<proteinExistence type="predicted"/>
<feature type="domain" description="HTH cro/C1-type" evidence="1">
    <location>
        <begin position="22"/>
        <end position="71"/>
    </location>
</feature>
<dbReference type="GO" id="GO:0003677">
    <property type="term" value="F:DNA binding"/>
    <property type="evidence" value="ECO:0007669"/>
    <property type="project" value="UniProtKB-KW"/>
</dbReference>
<dbReference type="InterPro" id="IPR010982">
    <property type="entry name" value="Lambda_DNA-bd_dom_sf"/>
</dbReference>
<gene>
    <name evidence="2" type="ORF">EV192_101698</name>
</gene>
<reference evidence="2 3" key="1">
    <citation type="submission" date="2019-03" db="EMBL/GenBank/DDBJ databases">
        <title>Genomic Encyclopedia of Type Strains, Phase IV (KMG-IV): sequencing the most valuable type-strain genomes for metagenomic binning, comparative biology and taxonomic classification.</title>
        <authorList>
            <person name="Goeker M."/>
        </authorList>
    </citation>
    <scope>NUCLEOTIDE SEQUENCE [LARGE SCALE GENOMIC DNA]</scope>
    <source>
        <strain evidence="2 3">DSM 45934</strain>
    </source>
</reference>
<accession>A0A4R2JYG2</accession>
<organism evidence="2 3">
    <name type="scientific">Actinocrispum wychmicini</name>
    <dbReference type="NCBI Taxonomy" id="1213861"/>
    <lineage>
        <taxon>Bacteria</taxon>
        <taxon>Bacillati</taxon>
        <taxon>Actinomycetota</taxon>
        <taxon>Actinomycetes</taxon>
        <taxon>Pseudonocardiales</taxon>
        <taxon>Pseudonocardiaceae</taxon>
        <taxon>Actinocrispum</taxon>
    </lineage>
</organism>
<sequence length="107" mass="11836">MLLLCHAVRMEMRDLQARIAENIKVLLAITGIRTQAALARGLGWEAAKITRLLQGKQEWTLSDIVTVGEAFRLDDPFLLTRPVTEVVGAIAPVATVNRQVTEADTRQ</sequence>
<dbReference type="Proteomes" id="UP000295680">
    <property type="component" value="Unassembled WGS sequence"/>
</dbReference>
<name>A0A4R2JYG2_9PSEU</name>
<keyword evidence="3" id="KW-1185">Reference proteome</keyword>
<dbReference type="EMBL" id="SLWS01000001">
    <property type="protein sequence ID" value="TCO64914.1"/>
    <property type="molecule type" value="Genomic_DNA"/>
</dbReference>
<evidence type="ECO:0000259" key="1">
    <source>
        <dbReference type="Pfam" id="PF13443"/>
    </source>
</evidence>
<dbReference type="SUPFAM" id="SSF47413">
    <property type="entry name" value="lambda repressor-like DNA-binding domains"/>
    <property type="match status" value="1"/>
</dbReference>
<evidence type="ECO:0000313" key="2">
    <source>
        <dbReference type="EMBL" id="TCO64914.1"/>
    </source>
</evidence>
<comment type="caution">
    <text evidence="2">The sequence shown here is derived from an EMBL/GenBank/DDBJ whole genome shotgun (WGS) entry which is preliminary data.</text>
</comment>
<dbReference type="AlphaFoldDB" id="A0A4R2JYG2"/>
<dbReference type="Pfam" id="PF13443">
    <property type="entry name" value="HTH_26"/>
    <property type="match status" value="1"/>
</dbReference>
<protein>
    <submittedName>
        <fullName evidence="2">Cro/C1-type helix-turn-helix DNA-binding protein</fullName>
    </submittedName>
</protein>
<evidence type="ECO:0000313" key="3">
    <source>
        <dbReference type="Proteomes" id="UP000295680"/>
    </source>
</evidence>
<keyword evidence="2" id="KW-0238">DNA-binding</keyword>
<dbReference type="InterPro" id="IPR001387">
    <property type="entry name" value="Cro/C1-type_HTH"/>
</dbReference>